<dbReference type="STRING" id="1735162.PeribacterB2_0097"/>
<evidence type="ECO:0000313" key="2">
    <source>
        <dbReference type="Proteomes" id="UP000069135"/>
    </source>
</evidence>
<accession>A0A0S1SX23</accession>
<organism evidence="1 2">
    <name type="scientific">Candidatus Peribacter riflensis</name>
    <dbReference type="NCBI Taxonomy" id="1735162"/>
    <lineage>
        <taxon>Bacteria</taxon>
        <taxon>Candidatus Peregrinibacteriota</taxon>
        <taxon>Candidatus Peribacteria</taxon>
        <taxon>Candidatus Peribacterales</taxon>
        <taxon>Candidatus Peribacteraceae</taxon>
        <taxon>Candidatus Peribacter</taxon>
    </lineage>
</organism>
<protein>
    <submittedName>
        <fullName evidence="1">Uncharacterized protein</fullName>
    </submittedName>
</protein>
<name>A0A0S1SGZ7_9BACT</name>
<dbReference type="AlphaFoldDB" id="A0A0S1SGZ7"/>
<gene>
    <name evidence="1" type="ORF">PeribacterD1_0097</name>
</gene>
<accession>A0A0S1SLG9</accession>
<proteinExistence type="predicted"/>
<dbReference type="Proteomes" id="UP000069135">
    <property type="component" value="Chromosome"/>
</dbReference>
<reference evidence="2" key="1">
    <citation type="submission" date="2015-10" db="EMBL/GenBank/DDBJ databases">
        <title>Analysis of five complete genome sequences for members of the class Peribacteria in the recently recognized Peregrinibacteria bacterial phylum.</title>
        <authorList>
            <person name="Anantharaman K."/>
            <person name="Brown C.T."/>
            <person name="Burstein D."/>
            <person name="Castelle C.J."/>
            <person name="Probst A.J."/>
            <person name="Thomas B.C."/>
            <person name="Williams K.H."/>
            <person name="Banfield J.F."/>
        </authorList>
    </citation>
    <scope>NUCLEOTIDE SEQUENCE [LARGE SCALE GENOMIC DNA]</scope>
</reference>
<accession>A0A0S1SSW7</accession>
<sequence length="212" mass="23112">MRKLLLVLGIVAALPVIGIVLLIGRGLVLQMIGYPVDISPSELAQAIASEKGDPTRCRKLQQTMPTMGPSLAEKRRLCIYIYAKLTHDPSACELLMPSSYGWSCLGAATDKQPCLFDFKEPPEVRGNGIIAPLAQCVHGDAATQNNTCCAVARIAFYDEKKDCSSLVATRDFIDQCYHEVAKKKINMEACSKIENANIRSACLVGVRALVRK</sequence>
<dbReference type="KEGG" id="prf:PeribacterA2_0097"/>
<accession>A0A0S1SGZ7</accession>
<reference evidence="1 2" key="2">
    <citation type="journal article" date="2016" name="PeerJ">
        <title>Analysis of five complete genome sequences for members of the class Peribacteria in the recently recognized Peregrinibacteria bacterial phylum.</title>
        <authorList>
            <person name="Anantharaman K."/>
            <person name="Brown C.T."/>
            <person name="Burstein D."/>
            <person name="Castelle C.J."/>
            <person name="Probst A.J."/>
            <person name="Thomas B.C."/>
            <person name="Williams K.H."/>
            <person name="Banfield J.F."/>
        </authorList>
    </citation>
    <scope>NUCLEOTIDE SEQUENCE [LARGE SCALE GENOMIC DNA]</scope>
    <source>
        <strain evidence="1">RIFOXYD1_FULL_PER-ii_59_16</strain>
    </source>
</reference>
<accession>A0A0S1SM48</accession>
<dbReference type="EMBL" id="CP013065">
    <property type="protein sequence ID" value="ALM12800.1"/>
    <property type="molecule type" value="Genomic_DNA"/>
</dbReference>
<evidence type="ECO:0000313" key="1">
    <source>
        <dbReference type="EMBL" id="ALM12800.1"/>
    </source>
</evidence>